<dbReference type="GO" id="GO:0000166">
    <property type="term" value="F:nucleotide binding"/>
    <property type="evidence" value="ECO:0007669"/>
    <property type="project" value="InterPro"/>
</dbReference>
<dbReference type="Gene3D" id="3.30.360.10">
    <property type="entry name" value="Dihydrodipicolinate Reductase, domain 2"/>
    <property type="match status" value="1"/>
</dbReference>
<sequence length="364" mass="38976">MAKASVVVVCSGAPKRGMGWYHATQVLEGRCPSAALTDVVEPFYLSDAGSSAPGAEDFETWRTTLEKENGVRFHSAVEDVPPLAEGEKRMAVVAGRTGDNPSLFRSCLGAGCSVIYLEKPGAPSVPELKAMRDEAREKGARCYVGFNKNVSAYLRRTMDLAAEKPGSSVTFLHNNAYDEAGLPECFERNAEGMLKNMAIHELAILVTYYGVTVESIAEAVADSEYSDCRTLKGPSSGADFTDFVKLKFRIKTKDGKEASVAADRCGGDDSVGIVSLPSGDEAGRFVMPDNDAVAAIPDLEKHHPGAMPYFYAQDPDYAELKERVAKACAAGEEPEGAASIDGAIEALRVAEYLTPVLQKQLLEG</sequence>
<dbReference type="SUPFAM" id="SSF51735">
    <property type="entry name" value="NAD(P)-binding Rossmann-fold domains"/>
    <property type="match status" value="1"/>
</dbReference>
<dbReference type="GO" id="GO:0006740">
    <property type="term" value="P:NADPH regeneration"/>
    <property type="evidence" value="ECO:0007669"/>
    <property type="project" value="TreeGrafter"/>
</dbReference>
<name>A0A6U6H1H6_9STRA</name>
<evidence type="ECO:0000256" key="1">
    <source>
        <dbReference type="ARBA" id="ARBA00023002"/>
    </source>
</evidence>
<dbReference type="GO" id="GO:0005737">
    <property type="term" value="C:cytoplasm"/>
    <property type="evidence" value="ECO:0007669"/>
    <property type="project" value="TreeGrafter"/>
</dbReference>
<evidence type="ECO:0000259" key="2">
    <source>
        <dbReference type="Pfam" id="PF01408"/>
    </source>
</evidence>
<gene>
    <name evidence="3" type="ORF">OAUR00152_LOCUS26628</name>
    <name evidence="4" type="ORF">OAUR00152_LOCUS26629</name>
</gene>
<protein>
    <recommendedName>
        <fullName evidence="2">Gfo/Idh/MocA-like oxidoreductase N-terminal domain-containing protein</fullName>
    </recommendedName>
</protein>
<evidence type="ECO:0000313" key="3">
    <source>
        <dbReference type="EMBL" id="CAE2260697.1"/>
    </source>
</evidence>
<proteinExistence type="predicted"/>
<dbReference type="PANTHER" id="PTHR42840:SF3">
    <property type="entry name" value="BINDING ROSSMANN FOLD OXIDOREDUCTASE, PUTATIVE (AFU_ORTHOLOGUE AFUA_2G10240)-RELATED"/>
    <property type="match status" value="1"/>
</dbReference>
<reference evidence="4" key="1">
    <citation type="submission" date="2021-01" db="EMBL/GenBank/DDBJ databases">
        <authorList>
            <person name="Corre E."/>
            <person name="Pelletier E."/>
            <person name="Niang G."/>
            <person name="Scheremetjew M."/>
            <person name="Finn R."/>
            <person name="Kale V."/>
            <person name="Holt S."/>
            <person name="Cochrane G."/>
            <person name="Meng A."/>
            <person name="Brown T."/>
            <person name="Cohen L."/>
        </authorList>
    </citation>
    <scope>NUCLEOTIDE SEQUENCE</scope>
    <source>
        <strain evidence="4">Isolate 1302-5</strain>
    </source>
</reference>
<keyword evidence="1" id="KW-0560">Oxidoreductase</keyword>
<dbReference type="EMBL" id="HBKQ01038523">
    <property type="protein sequence ID" value="CAE2260698.1"/>
    <property type="molecule type" value="Transcribed_RNA"/>
</dbReference>
<evidence type="ECO:0000313" key="4">
    <source>
        <dbReference type="EMBL" id="CAE2260698.1"/>
    </source>
</evidence>
<dbReference type="GO" id="GO:0016491">
    <property type="term" value="F:oxidoreductase activity"/>
    <property type="evidence" value="ECO:0007669"/>
    <property type="project" value="UniProtKB-KW"/>
</dbReference>
<dbReference type="InterPro" id="IPR036291">
    <property type="entry name" value="NAD(P)-bd_dom_sf"/>
</dbReference>
<dbReference type="EMBL" id="HBKQ01038522">
    <property type="protein sequence ID" value="CAE2260697.1"/>
    <property type="molecule type" value="Transcribed_RNA"/>
</dbReference>
<dbReference type="Gene3D" id="3.40.50.720">
    <property type="entry name" value="NAD(P)-binding Rossmann-like Domain"/>
    <property type="match status" value="1"/>
</dbReference>
<dbReference type="Pfam" id="PF01408">
    <property type="entry name" value="GFO_IDH_MocA"/>
    <property type="match status" value="1"/>
</dbReference>
<dbReference type="PANTHER" id="PTHR42840">
    <property type="entry name" value="NAD(P)-BINDING ROSSMANN-FOLD SUPERFAMILY PROTEIN-RELATED"/>
    <property type="match status" value="1"/>
</dbReference>
<feature type="domain" description="Gfo/Idh/MocA-like oxidoreductase N-terminal" evidence="2">
    <location>
        <begin position="66"/>
        <end position="146"/>
    </location>
</feature>
<dbReference type="InterPro" id="IPR000683">
    <property type="entry name" value="Gfo/Idh/MocA-like_OxRdtase_N"/>
</dbReference>
<organism evidence="4">
    <name type="scientific">Odontella aurita</name>
    <dbReference type="NCBI Taxonomy" id="265563"/>
    <lineage>
        <taxon>Eukaryota</taxon>
        <taxon>Sar</taxon>
        <taxon>Stramenopiles</taxon>
        <taxon>Ochrophyta</taxon>
        <taxon>Bacillariophyta</taxon>
        <taxon>Mediophyceae</taxon>
        <taxon>Biddulphiophycidae</taxon>
        <taxon>Eupodiscales</taxon>
        <taxon>Odontellaceae</taxon>
        <taxon>Odontella</taxon>
    </lineage>
</organism>
<accession>A0A6U6H1H6</accession>
<dbReference type="AlphaFoldDB" id="A0A6U6H1H6"/>